<dbReference type="OrthoDB" id="8560686at2759"/>
<dbReference type="GO" id="GO:0120053">
    <property type="term" value="F:ribitol beta-1,4-xylosyltransferase activity"/>
    <property type="evidence" value="ECO:0007669"/>
    <property type="project" value="InterPro"/>
</dbReference>
<feature type="domain" description="RXYLT1 C-terminal" evidence="2">
    <location>
        <begin position="213"/>
        <end position="388"/>
    </location>
</feature>
<reference evidence="4" key="1">
    <citation type="submission" date="2021-11" db="EMBL/GenBank/DDBJ databases">
        <authorList>
            <person name="Schell T."/>
        </authorList>
    </citation>
    <scope>NUCLEOTIDE SEQUENCE</scope>
    <source>
        <strain evidence="4">M5</strain>
    </source>
</reference>
<dbReference type="InterPro" id="IPR055286">
    <property type="entry name" value="RXYLT1-like"/>
</dbReference>
<dbReference type="InterPro" id="IPR057538">
    <property type="entry name" value="RXYLT1_C"/>
</dbReference>
<gene>
    <name evidence="4" type="ORF">DGAL_LOCUS16653</name>
</gene>
<sequence>MIFSVNYRAVRVFLKVLAPFVLLNCVILFLLRNIHGNEALTDQQQQKSESHITLNNIISTTTATYIQVDIQSRAPIGEYLWNHIIEGKKELYLTHQHQDIYKRNKTVNGITFTFQSGKSEISSYSTNLVLIIDGSSQLKQKKEEMWLNERLNSHTPKTLFVVILGDHNCTNNQWIIPYLSSHGGSIDAVFIVRDPFIKDDNEFFQWPLGVATHRDFPLFFSEDIDILSPRSFVCNFFGSTATGADRLFKELNLENLCYLKTSNTSFTTGYDYIQAVSDSDLTLCPASELGSSPETYCIYEAFSLGSVPVVEEDVTVNCDGDPLFLLKQHNAPFILVESLEDELGDVIANESRMNLQEKIARRATVVNWYANFRHRMASQFIQVIRSRIIQ</sequence>
<name>A0A8J2SCH2_9CRUS</name>
<dbReference type="GO" id="GO:0005794">
    <property type="term" value="C:Golgi apparatus"/>
    <property type="evidence" value="ECO:0007669"/>
    <property type="project" value="TreeGrafter"/>
</dbReference>
<protein>
    <submittedName>
        <fullName evidence="4">Uncharacterized protein</fullName>
    </submittedName>
</protein>
<dbReference type="AlphaFoldDB" id="A0A8J2SCH2"/>
<keyword evidence="5" id="KW-1185">Reference proteome</keyword>
<feature type="domain" description="RXYLT1 N-terminal" evidence="3">
    <location>
        <begin position="68"/>
        <end position="207"/>
    </location>
</feature>
<evidence type="ECO:0000259" key="2">
    <source>
        <dbReference type="Pfam" id="PF24785"/>
    </source>
</evidence>
<feature type="transmembrane region" description="Helical" evidence="1">
    <location>
        <begin position="12"/>
        <end position="31"/>
    </location>
</feature>
<dbReference type="InterPro" id="IPR057539">
    <property type="entry name" value="RXYLT1_N"/>
</dbReference>
<dbReference type="Pfam" id="PF24785">
    <property type="entry name" value="RXYLT1_C"/>
    <property type="match status" value="1"/>
</dbReference>
<evidence type="ECO:0000256" key="1">
    <source>
        <dbReference type="SAM" id="Phobius"/>
    </source>
</evidence>
<dbReference type="EMBL" id="CAKKLH010000332">
    <property type="protein sequence ID" value="CAH0112860.1"/>
    <property type="molecule type" value="Genomic_DNA"/>
</dbReference>
<proteinExistence type="predicted"/>
<dbReference type="PANTHER" id="PTHR15576:SF1">
    <property type="entry name" value="RIBITOL-5-PHOSPHATE XYLOSYLTRANSFERASE 1"/>
    <property type="match status" value="1"/>
</dbReference>
<keyword evidence="1" id="KW-0472">Membrane</keyword>
<keyword evidence="1" id="KW-0812">Transmembrane</keyword>
<accession>A0A8J2SCH2</accession>
<dbReference type="Proteomes" id="UP000789390">
    <property type="component" value="Unassembled WGS sequence"/>
</dbReference>
<dbReference type="Pfam" id="PF24786">
    <property type="entry name" value="RXYLT1_N"/>
    <property type="match status" value="1"/>
</dbReference>
<evidence type="ECO:0000259" key="3">
    <source>
        <dbReference type="Pfam" id="PF24786"/>
    </source>
</evidence>
<organism evidence="4 5">
    <name type="scientific">Daphnia galeata</name>
    <dbReference type="NCBI Taxonomy" id="27404"/>
    <lineage>
        <taxon>Eukaryota</taxon>
        <taxon>Metazoa</taxon>
        <taxon>Ecdysozoa</taxon>
        <taxon>Arthropoda</taxon>
        <taxon>Crustacea</taxon>
        <taxon>Branchiopoda</taxon>
        <taxon>Diplostraca</taxon>
        <taxon>Cladocera</taxon>
        <taxon>Anomopoda</taxon>
        <taxon>Daphniidae</taxon>
        <taxon>Daphnia</taxon>
    </lineage>
</organism>
<evidence type="ECO:0000313" key="5">
    <source>
        <dbReference type="Proteomes" id="UP000789390"/>
    </source>
</evidence>
<keyword evidence="1" id="KW-1133">Transmembrane helix</keyword>
<dbReference type="GO" id="GO:0035269">
    <property type="term" value="P:protein O-linked glycosylation via mannose"/>
    <property type="evidence" value="ECO:0007669"/>
    <property type="project" value="InterPro"/>
</dbReference>
<evidence type="ECO:0000313" key="4">
    <source>
        <dbReference type="EMBL" id="CAH0112860.1"/>
    </source>
</evidence>
<dbReference type="PANTHER" id="PTHR15576">
    <property type="entry name" value="RIBITOL-5-PHOSPHATE XYLOSYLTRANSFERASE 1"/>
    <property type="match status" value="1"/>
</dbReference>
<comment type="caution">
    <text evidence="4">The sequence shown here is derived from an EMBL/GenBank/DDBJ whole genome shotgun (WGS) entry which is preliminary data.</text>
</comment>